<feature type="compositionally biased region" description="Basic residues" evidence="1">
    <location>
        <begin position="62"/>
        <end position="88"/>
    </location>
</feature>
<feature type="region of interest" description="Disordered" evidence="1">
    <location>
        <begin position="40"/>
        <end position="158"/>
    </location>
</feature>
<comment type="caution">
    <text evidence="2">The sequence shown here is derived from an EMBL/GenBank/DDBJ whole genome shotgun (WGS) entry which is preliminary data.</text>
</comment>
<dbReference type="AlphaFoldDB" id="A0ABD5XKK2"/>
<organism evidence="2 3">
    <name type="scientific">Halobaculum litoreum</name>
    <dbReference type="NCBI Taxonomy" id="3031998"/>
    <lineage>
        <taxon>Archaea</taxon>
        <taxon>Methanobacteriati</taxon>
        <taxon>Methanobacteriota</taxon>
        <taxon>Stenosarchaea group</taxon>
        <taxon>Halobacteria</taxon>
        <taxon>Halobacteriales</taxon>
        <taxon>Haloferacaceae</taxon>
        <taxon>Halobaculum</taxon>
    </lineage>
</organism>
<feature type="compositionally biased region" description="Low complexity" evidence="1">
    <location>
        <begin position="89"/>
        <end position="101"/>
    </location>
</feature>
<name>A0ABD5XKK2_9EURY</name>
<dbReference type="Proteomes" id="UP001596368">
    <property type="component" value="Unassembled WGS sequence"/>
</dbReference>
<gene>
    <name evidence="2" type="ORF">ACFQRB_01565</name>
</gene>
<proteinExistence type="predicted"/>
<keyword evidence="3" id="KW-1185">Reference proteome</keyword>
<accession>A0ABD5XKK2</accession>
<reference evidence="2 3" key="1">
    <citation type="journal article" date="2019" name="Int. J. Syst. Evol. Microbiol.">
        <title>The Global Catalogue of Microorganisms (GCM) 10K type strain sequencing project: providing services to taxonomists for standard genome sequencing and annotation.</title>
        <authorList>
            <consortium name="The Broad Institute Genomics Platform"/>
            <consortium name="The Broad Institute Genome Sequencing Center for Infectious Disease"/>
            <person name="Wu L."/>
            <person name="Ma J."/>
        </authorList>
    </citation>
    <scope>NUCLEOTIDE SEQUENCE [LARGE SCALE GENOMIC DNA]</scope>
    <source>
        <strain evidence="2 3">DT92</strain>
    </source>
</reference>
<feature type="compositionally biased region" description="Low complexity" evidence="1">
    <location>
        <begin position="44"/>
        <end position="61"/>
    </location>
</feature>
<sequence>MMATTHVLAGVLVGLAATALAPGAGPLVLWGALGGSRRTSTCWGPTGRTSTSPPTAVSPRSRPSRSRPSRPRRRRSGSRCSSRRRRCTPSRTSSAATSPSGRGRRPATARCTSTCAGAGTPAAVGPLRRRARGLPRGGRAGAAGAGDARRPRPLGGRRARRRVRGYALGRRLLVDAGERAVAAVPESVLAVVPETLIEDLR</sequence>
<dbReference type="EMBL" id="JBHSZG010000001">
    <property type="protein sequence ID" value="MFC7135642.1"/>
    <property type="molecule type" value="Genomic_DNA"/>
</dbReference>
<evidence type="ECO:0000313" key="3">
    <source>
        <dbReference type="Proteomes" id="UP001596368"/>
    </source>
</evidence>
<evidence type="ECO:0000313" key="2">
    <source>
        <dbReference type="EMBL" id="MFC7135642.1"/>
    </source>
</evidence>
<evidence type="ECO:0000256" key="1">
    <source>
        <dbReference type="SAM" id="MobiDB-lite"/>
    </source>
</evidence>
<feature type="compositionally biased region" description="Gly residues" evidence="1">
    <location>
        <begin position="135"/>
        <end position="144"/>
    </location>
</feature>
<protein>
    <submittedName>
        <fullName evidence="2">Uncharacterized protein</fullName>
    </submittedName>
</protein>